<evidence type="ECO:0000256" key="1">
    <source>
        <dbReference type="SAM" id="MobiDB-lite"/>
    </source>
</evidence>
<organism evidence="2 3">
    <name type="scientific">Coniella lustricola</name>
    <dbReference type="NCBI Taxonomy" id="2025994"/>
    <lineage>
        <taxon>Eukaryota</taxon>
        <taxon>Fungi</taxon>
        <taxon>Dikarya</taxon>
        <taxon>Ascomycota</taxon>
        <taxon>Pezizomycotina</taxon>
        <taxon>Sordariomycetes</taxon>
        <taxon>Sordariomycetidae</taxon>
        <taxon>Diaporthales</taxon>
        <taxon>Schizoparmaceae</taxon>
        <taxon>Coniella</taxon>
    </lineage>
</organism>
<reference evidence="2 3" key="1">
    <citation type="journal article" date="2018" name="Mycol. Prog.">
        <title>Coniella lustricola, a new species from submerged detritus.</title>
        <authorList>
            <person name="Raudabaugh D.B."/>
            <person name="Iturriaga T."/>
            <person name="Carver A."/>
            <person name="Mondo S."/>
            <person name="Pangilinan J."/>
            <person name="Lipzen A."/>
            <person name="He G."/>
            <person name="Amirebrahimi M."/>
            <person name="Grigoriev I.V."/>
            <person name="Miller A.N."/>
        </authorList>
    </citation>
    <scope>NUCLEOTIDE SEQUENCE [LARGE SCALE GENOMIC DNA]</scope>
    <source>
        <strain evidence="2 3">B22-T-1</strain>
    </source>
</reference>
<evidence type="ECO:0000313" key="3">
    <source>
        <dbReference type="Proteomes" id="UP000241462"/>
    </source>
</evidence>
<dbReference type="InParanoid" id="A0A2T2ZTV3"/>
<proteinExistence type="predicted"/>
<evidence type="ECO:0000313" key="2">
    <source>
        <dbReference type="EMBL" id="PSR76555.1"/>
    </source>
</evidence>
<dbReference type="Proteomes" id="UP000241462">
    <property type="component" value="Unassembled WGS sequence"/>
</dbReference>
<dbReference type="EMBL" id="KZ678702">
    <property type="protein sequence ID" value="PSR76555.1"/>
    <property type="molecule type" value="Genomic_DNA"/>
</dbReference>
<dbReference type="AlphaFoldDB" id="A0A2T2ZTV3"/>
<accession>A0A2T2ZTV3</accession>
<gene>
    <name evidence="2" type="ORF">BD289DRAFT_172359</name>
</gene>
<keyword evidence="3" id="KW-1185">Reference proteome</keyword>
<name>A0A2T2ZTV3_9PEZI</name>
<sequence length="171" mass="19150">MWFWAHPSPLTGTLHLCLSSFAPHRPHSKTNEQHHSAPSQRITPLPVRRAHVHGTPPEEGDRHADECEFPTIHGSNRQEWKVSRCLTCRTGGFGCVFLPLDVGSARSCYACESYGHFAGSFPDVVMQWVEIPTIDVHERGSGNGLSDQHLAGRLQGFEDVVLFHVRRDSFT</sequence>
<feature type="region of interest" description="Disordered" evidence="1">
    <location>
        <begin position="25"/>
        <end position="65"/>
    </location>
</feature>
<protein>
    <submittedName>
        <fullName evidence="2">Uncharacterized protein</fullName>
    </submittedName>
</protein>